<dbReference type="Proteomes" id="UP000822688">
    <property type="component" value="Chromosome V"/>
</dbReference>
<reference evidence="1" key="1">
    <citation type="submission" date="2020-06" db="EMBL/GenBank/DDBJ databases">
        <title>WGS assembly of Ceratodon purpureus strain R40.</title>
        <authorList>
            <person name="Carey S.B."/>
            <person name="Jenkins J."/>
            <person name="Shu S."/>
            <person name="Lovell J.T."/>
            <person name="Sreedasyam A."/>
            <person name="Maumus F."/>
            <person name="Tiley G.P."/>
            <person name="Fernandez-Pozo N."/>
            <person name="Barry K."/>
            <person name="Chen C."/>
            <person name="Wang M."/>
            <person name="Lipzen A."/>
            <person name="Daum C."/>
            <person name="Saski C.A."/>
            <person name="Payton A.C."/>
            <person name="Mcbreen J.C."/>
            <person name="Conrad R.E."/>
            <person name="Kollar L.M."/>
            <person name="Olsson S."/>
            <person name="Huttunen S."/>
            <person name="Landis J.B."/>
            <person name="Wickett N.J."/>
            <person name="Johnson M.G."/>
            <person name="Rensing S.A."/>
            <person name="Grimwood J."/>
            <person name="Schmutz J."/>
            <person name="Mcdaniel S.F."/>
        </authorList>
    </citation>
    <scope>NUCLEOTIDE SEQUENCE</scope>
    <source>
        <strain evidence="1">R40</strain>
    </source>
</reference>
<comment type="caution">
    <text evidence="1">The sequence shown here is derived from an EMBL/GenBank/DDBJ whole genome shotgun (WGS) entry which is preliminary data.</text>
</comment>
<proteinExistence type="predicted"/>
<keyword evidence="2" id="KW-1185">Reference proteome</keyword>
<protein>
    <submittedName>
        <fullName evidence="1">Uncharacterized protein</fullName>
    </submittedName>
</protein>
<dbReference type="AlphaFoldDB" id="A0A8T0HNW1"/>
<dbReference type="EMBL" id="CM026426">
    <property type="protein sequence ID" value="KAG0572343.1"/>
    <property type="molecule type" value="Genomic_DNA"/>
</dbReference>
<organism evidence="1 2">
    <name type="scientific">Ceratodon purpureus</name>
    <name type="common">Fire moss</name>
    <name type="synonym">Dicranum purpureum</name>
    <dbReference type="NCBI Taxonomy" id="3225"/>
    <lineage>
        <taxon>Eukaryota</taxon>
        <taxon>Viridiplantae</taxon>
        <taxon>Streptophyta</taxon>
        <taxon>Embryophyta</taxon>
        <taxon>Bryophyta</taxon>
        <taxon>Bryophytina</taxon>
        <taxon>Bryopsida</taxon>
        <taxon>Dicranidae</taxon>
        <taxon>Pseudoditrichales</taxon>
        <taxon>Ditrichaceae</taxon>
        <taxon>Ceratodon</taxon>
    </lineage>
</organism>
<evidence type="ECO:0000313" key="2">
    <source>
        <dbReference type="Proteomes" id="UP000822688"/>
    </source>
</evidence>
<name>A0A8T0HNW1_CERPU</name>
<evidence type="ECO:0000313" key="1">
    <source>
        <dbReference type="EMBL" id="KAG0572343.1"/>
    </source>
</evidence>
<accession>A0A8T0HNW1</accession>
<sequence>MVPRIRTSAPVHCRYSGEFVLIGRSTVTYLSRRQLTMPCSRVKRELQEKFVMTQVKDFLLMAIEMKNNSYHLLQRYLGDQMNIGCHPTLVVVEVHEIVSGCANIALNN</sequence>
<gene>
    <name evidence="1" type="ORF">KC19_VG086900</name>
</gene>